<dbReference type="EMBL" id="MU001494">
    <property type="protein sequence ID" value="KAF2449833.1"/>
    <property type="molecule type" value="Genomic_DNA"/>
</dbReference>
<dbReference type="OrthoDB" id="3793129at2759"/>
<comment type="caution">
    <text evidence="2">The sequence shown here is derived from an EMBL/GenBank/DDBJ whole genome shotgun (WGS) entry which is preliminary data.</text>
</comment>
<evidence type="ECO:0000313" key="2">
    <source>
        <dbReference type="EMBL" id="KAF2449833.1"/>
    </source>
</evidence>
<dbReference type="AlphaFoldDB" id="A0A9P4PV21"/>
<keyword evidence="3" id="KW-1185">Reference proteome</keyword>
<proteinExistence type="predicted"/>
<gene>
    <name evidence="2" type="ORF">P171DRAFT_480892</name>
</gene>
<name>A0A9P4PV21_9PLEO</name>
<feature type="region of interest" description="Disordered" evidence="1">
    <location>
        <begin position="24"/>
        <end position="51"/>
    </location>
</feature>
<protein>
    <submittedName>
        <fullName evidence="2">Uncharacterized protein</fullName>
    </submittedName>
</protein>
<reference evidence="2" key="1">
    <citation type="journal article" date="2020" name="Stud. Mycol.">
        <title>101 Dothideomycetes genomes: a test case for predicting lifestyles and emergence of pathogens.</title>
        <authorList>
            <person name="Haridas S."/>
            <person name="Albert R."/>
            <person name="Binder M."/>
            <person name="Bloem J."/>
            <person name="Labutti K."/>
            <person name="Salamov A."/>
            <person name="Andreopoulos B."/>
            <person name="Baker S."/>
            <person name="Barry K."/>
            <person name="Bills G."/>
            <person name="Bluhm B."/>
            <person name="Cannon C."/>
            <person name="Castanera R."/>
            <person name="Culley D."/>
            <person name="Daum C."/>
            <person name="Ezra D."/>
            <person name="Gonzalez J."/>
            <person name="Henrissat B."/>
            <person name="Kuo A."/>
            <person name="Liang C."/>
            <person name="Lipzen A."/>
            <person name="Lutzoni F."/>
            <person name="Magnuson J."/>
            <person name="Mondo S."/>
            <person name="Nolan M."/>
            <person name="Ohm R."/>
            <person name="Pangilinan J."/>
            <person name="Park H.-J."/>
            <person name="Ramirez L."/>
            <person name="Alfaro M."/>
            <person name="Sun H."/>
            <person name="Tritt A."/>
            <person name="Yoshinaga Y."/>
            <person name="Zwiers L.-H."/>
            <person name="Turgeon B."/>
            <person name="Goodwin S."/>
            <person name="Spatafora J."/>
            <person name="Crous P."/>
            <person name="Grigoriev I."/>
        </authorList>
    </citation>
    <scope>NUCLEOTIDE SEQUENCE</scope>
    <source>
        <strain evidence="2">CBS 690.94</strain>
    </source>
</reference>
<evidence type="ECO:0000256" key="1">
    <source>
        <dbReference type="SAM" id="MobiDB-lite"/>
    </source>
</evidence>
<organism evidence="2 3">
    <name type="scientific">Karstenula rhodostoma CBS 690.94</name>
    <dbReference type="NCBI Taxonomy" id="1392251"/>
    <lineage>
        <taxon>Eukaryota</taxon>
        <taxon>Fungi</taxon>
        <taxon>Dikarya</taxon>
        <taxon>Ascomycota</taxon>
        <taxon>Pezizomycotina</taxon>
        <taxon>Dothideomycetes</taxon>
        <taxon>Pleosporomycetidae</taxon>
        <taxon>Pleosporales</taxon>
        <taxon>Massarineae</taxon>
        <taxon>Didymosphaeriaceae</taxon>
        <taxon>Karstenula</taxon>
    </lineage>
</organism>
<accession>A0A9P4PV21</accession>
<evidence type="ECO:0000313" key="3">
    <source>
        <dbReference type="Proteomes" id="UP000799764"/>
    </source>
</evidence>
<dbReference type="Proteomes" id="UP000799764">
    <property type="component" value="Unassembled WGS sequence"/>
</dbReference>
<sequence>MSSNNAVVAPAPVLKFPIQLKPSGKAVSGAKEQPKPSPQKDQAESKPAAQKQDLATIHEWAMSLNVNTRDLRELSREERLALLDGPTAPLIAGDKVIGAAPLRLIIAASSTARNEFITTNKIPSTTLMKFNCYYLKTSTFTHDIDLILAAESTDLDTYIRNIRNFWWAYLKTKPVAEIGYQKLKDLETRTVSGTENFAMTKMLVKRLAQLWYHYEIANIFDFDSWMETLPKMLKAMNEHIDQWDALRAQRKMVAEQKQEQAKKDAFAEQLLVARGGRAGGYGMGI</sequence>